<gene>
    <name evidence="1" type="ORF">GLYMA_10G130500</name>
</gene>
<dbReference type="AlphaFoldDB" id="K7LJ51"/>
<dbReference type="HOGENOM" id="CLU_2709718_0_0_1"/>
<dbReference type="Proteomes" id="UP000008827">
    <property type="component" value="Chromosome 10"/>
</dbReference>
<dbReference type="EnsemblPlants" id="KRH33544">
    <property type="protein sequence ID" value="KRH33544"/>
    <property type="gene ID" value="GLYMA_10G130500"/>
</dbReference>
<dbReference type="EMBL" id="CM000843">
    <property type="protein sequence ID" value="KRH33544.1"/>
    <property type="molecule type" value="Genomic_DNA"/>
</dbReference>
<protein>
    <submittedName>
        <fullName evidence="1 2">Uncharacterized protein</fullName>
    </submittedName>
</protein>
<reference evidence="2" key="2">
    <citation type="submission" date="2018-02" db="UniProtKB">
        <authorList>
            <consortium name="EnsemblPlants"/>
        </authorList>
    </citation>
    <scope>IDENTIFICATION</scope>
    <source>
        <strain evidence="2">Williams 82</strain>
    </source>
</reference>
<reference evidence="1 2" key="1">
    <citation type="journal article" date="2010" name="Nature">
        <title>Genome sequence of the palaeopolyploid soybean.</title>
        <authorList>
            <person name="Schmutz J."/>
            <person name="Cannon S.B."/>
            <person name="Schlueter J."/>
            <person name="Ma J."/>
            <person name="Mitros T."/>
            <person name="Nelson W."/>
            <person name="Hyten D.L."/>
            <person name="Song Q."/>
            <person name="Thelen J.J."/>
            <person name="Cheng J."/>
            <person name="Xu D."/>
            <person name="Hellsten U."/>
            <person name="May G.D."/>
            <person name="Yu Y."/>
            <person name="Sakurai T."/>
            <person name="Umezawa T."/>
            <person name="Bhattacharyya M.K."/>
            <person name="Sandhu D."/>
            <person name="Valliyodan B."/>
            <person name="Lindquist E."/>
            <person name="Peto M."/>
            <person name="Grant D."/>
            <person name="Shu S."/>
            <person name="Goodstein D."/>
            <person name="Barry K."/>
            <person name="Futrell-Griggs M."/>
            <person name="Abernathy B."/>
            <person name="Du J."/>
            <person name="Tian Z."/>
            <person name="Zhu L."/>
            <person name="Gill N."/>
            <person name="Joshi T."/>
            <person name="Libault M."/>
            <person name="Sethuraman A."/>
            <person name="Zhang X.-C."/>
            <person name="Shinozaki K."/>
            <person name="Nguyen H.T."/>
            <person name="Wing R.A."/>
            <person name="Cregan P."/>
            <person name="Specht J."/>
            <person name="Grimwood J."/>
            <person name="Rokhsar D."/>
            <person name="Stacey G."/>
            <person name="Shoemaker R.C."/>
            <person name="Jackson S.A."/>
        </authorList>
    </citation>
    <scope>NUCLEOTIDE SEQUENCE [LARGE SCALE GENOMIC DNA]</scope>
    <source>
        <strain evidence="2">cv. Williams 82</strain>
        <tissue evidence="1">Callus</tissue>
    </source>
</reference>
<organism evidence="2">
    <name type="scientific">Glycine max</name>
    <name type="common">Soybean</name>
    <name type="synonym">Glycine hispida</name>
    <dbReference type="NCBI Taxonomy" id="3847"/>
    <lineage>
        <taxon>Eukaryota</taxon>
        <taxon>Viridiplantae</taxon>
        <taxon>Streptophyta</taxon>
        <taxon>Embryophyta</taxon>
        <taxon>Tracheophyta</taxon>
        <taxon>Spermatophyta</taxon>
        <taxon>Magnoliopsida</taxon>
        <taxon>eudicotyledons</taxon>
        <taxon>Gunneridae</taxon>
        <taxon>Pentapetalae</taxon>
        <taxon>rosids</taxon>
        <taxon>fabids</taxon>
        <taxon>Fabales</taxon>
        <taxon>Fabaceae</taxon>
        <taxon>Papilionoideae</taxon>
        <taxon>50 kb inversion clade</taxon>
        <taxon>NPAAA clade</taxon>
        <taxon>indigoferoid/millettioid clade</taxon>
        <taxon>Phaseoleae</taxon>
        <taxon>Glycine</taxon>
        <taxon>Glycine subgen. Soja</taxon>
    </lineage>
</organism>
<evidence type="ECO:0000313" key="3">
    <source>
        <dbReference type="Proteomes" id="UP000008827"/>
    </source>
</evidence>
<dbReference type="Gramene" id="KRH33544">
    <property type="protein sequence ID" value="KRH33544"/>
    <property type="gene ID" value="GLYMA_10G130500"/>
</dbReference>
<sequence length="73" mass="8501">MAANTRVAANPWVASVSHPWPEWIQLMKCLFSKGILCHEEEKMFRNAGMGMKDFNVIRIVCLNFGRDHFHLLR</sequence>
<dbReference type="SMR" id="K7LJ51"/>
<accession>K7LJ51</accession>
<keyword evidence="3" id="KW-1185">Reference proteome</keyword>
<reference evidence="1" key="3">
    <citation type="submission" date="2018-07" db="EMBL/GenBank/DDBJ databases">
        <title>WGS assembly of Glycine max.</title>
        <authorList>
            <person name="Schmutz J."/>
            <person name="Cannon S."/>
            <person name="Schlueter J."/>
            <person name="Ma J."/>
            <person name="Mitros T."/>
            <person name="Nelson W."/>
            <person name="Hyten D."/>
            <person name="Song Q."/>
            <person name="Thelen J."/>
            <person name="Cheng J."/>
            <person name="Xu D."/>
            <person name="Hellsten U."/>
            <person name="May G."/>
            <person name="Yu Y."/>
            <person name="Sakurai T."/>
            <person name="Umezawa T."/>
            <person name="Bhattacharyya M."/>
            <person name="Sandhu D."/>
            <person name="Valliyodan B."/>
            <person name="Lindquist E."/>
            <person name="Peto M."/>
            <person name="Grant D."/>
            <person name="Shu S."/>
            <person name="Goodstein D."/>
            <person name="Barry K."/>
            <person name="Futrell-Griggs M."/>
            <person name="Abernathy B."/>
            <person name="Du J."/>
            <person name="Tian Z."/>
            <person name="Zhu L."/>
            <person name="Gill N."/>
            <person name="Joshi T."/>
            <person name="Libault M."/>
            <person name="Sethuraman A."/>
            <person name="Zhang X."/>
            <person name="Shinozaki K."/>
            <person name="Nguyen H."/>
            <person name="Wing R."/>
            <person name="Cregan P."/>
            <person name="Specht J."/>
            <person name="Grimwood J."/>
            <person name="Rokhsar D."/>
            <person name="Stacey G."/>
            <person name="Shoemaker R."/>
            <person name="Jackson S."/>
        </authorList>
    </citation>
    <scope>NUCLEOTIDE SEQUENCE</scope>
    <source>
        <tissue evidence="1">Callus</tissue>
    </source>
</reference>
<dbReference type="PaxDb" id="3847-GLYMA10G26425.1"/>
<evidence type="ECO:0000313" key="1">
    <source>
        <dbReference type="EMBL" id="KRH33544.1"/>
    </source>
</evidence>
<dbReference type="STRING" id="3847.K7LJ51"/>
<evidence type="ECO:0000313" key="2">
    <source>
        <dbReference type="EnsemblPlants" id="KRH33544"/>
    </source>
</evidence>
<name>K7LJ51_SOYBN</name>
<dbReference type="InParanoid" id="K7LJ51"/>
<proteinExistence type="predicted"/>